<dbReference type="Proteomes" id="UP000015101">
    <property type="component" value="Unassembled WGS sequence"/>
</dbReference>
<dbReference type="GeneID" id="20199503"/>
<dbReference type="OrthoDB" id="1924787at2759"/>
<evidence type="ECO:0000256" key="11">
    <source>
        <dbReference type="ARBA" id="ARBA00022889"/>
    </source>
</evidence>
<dbReference type="InterPro" id="IPR036278">
    <property type="entry name" value="Sialidase_sf"/>
</dbReference>
<feature type="transmembrane region" description="Helical" evidence="16">
    <location>
        <begin position="9"/>
        <end position="32"/>
    </location>
</feature>
<evidence type="ECO:0000256" key="4">
    <source>
        <dbReference type="ARBA" id="ARBA00022530"/>
    </source>
</evidence>
<evidence type="ECO:0000256" key="1">
    <source>
        <dbReference type="ARBA" id="ARBA00004498"/>
    </source>
</evidence>
<organism evidence="19 20">
    <name type="scientific">Helobdella robusta</name>
    <name type="common">Californian leech</name>
    <dbReference type="NCBI Taxonomy" id="6412"/>
    <lineage>
        <taxon>Eukaryota</taxon>
        <taxon>Metazoa</taxon>
        <taxon>Spiralia</taxon>
        <taxon>Lophotrochozoa</taxon>
        <taxon>Annelida</taxon>
        <taxon>Clitellata</taxon>
        <taxon>Hirudinea</taxon>
        <taxon>Rhynchobdellida</taxon>
        <taxon>Glossiphoniidae</taxon>
        <taxon>Helobdella</taxon>
    </lineage>
</organism>
<keyword evidence="20" id="KW-1185">Reference proteome</keyword>
<keyword evidence="9" id="KW-0862">Zinc</keyword>
<dbReference type="eggNOG" id="ENOG502QSIP">
    <property type="taxonomic scope" value="Eukaryota"/>
</dbReference>
<evidence type="ECO:0000256" key="7">
    <source>
        <dbReference type="ARBA" id="ARBA00022801"/>
    </source>
</evidence>
<dbReference type="GO" id="GO:0070325">
    <property type="term" value="F:lipoprotein particle receptor binding"/>
    <property type="evidence" value="ECO:0007669"/>
    <property type="project" value="InterPro"/>
</dbReference>
<keyword evidence="16" id="KW-1133">Transmembrane helix</keyword>
<dbReference type="PROSITE" id="PS01186">
    <property type="entry name" value="EGF_2"/>
    <property type="match status" value="1"/>
</dbReference>
<keyword evidence="16" id="KW-0812">Transmembrane</keyword>
<evidence type="ECO:0000256" key="14">
    <source>
        <dbReference type="ARBA" id="ARBA00044961"/>
    </source>
</evidence>
<keyword evidence="4" id="KW-0272">Extracellular matrix</keyword>
<feature type="domain" description="EGF-like" evidence="17">
    <location>
        <begin position="876"/>
        <end position="887"/>
    </location>
</feature>
<gene>
    <name evidence="19" type="primary">20199503</name>
    <name evidence="18" type="ORF">HELRODRAFT_162255</name>
</gene>
<evidence type="ECO:0000313" key="20">
    <source>
        <dbReference type="Proteomes" id="UP000015101"/>
    </source>
</evidence>
<dbReference type="Gene3D" id="2.60.120.260">
    <property type="entry name" value="Galactose-binding domain-like"/>
    <property type="match status" value="7"/>
</dbReference>
<dbReference type="GO" id="GO:0007417">
    <property type="term" value="P:central nervous system development"/>
    <property type="evidence" value="ECO:0007669"/>
    <property type="project" value="InterPro"/>
</dbReference>
<dbReference type="InterPro" id="IPR034968">
    <property type="entry name" value="Reelin"/>
</dbReference>
<evidence type="ECO:0000256" key="9">
    <source>
        <dbReference type="ARBA" id="ARBA00022833"/>
    </source>
</evidence>
<keyword evidence="11" id="KW-0130">Cell adhesion</keyword>
<keyword evidence="10" id="KW-0106">Calcium</keyword>
<keyword evidence="7" id="KW-0378">Hydrolase</keyword>
<comment type="similarity">
    <text evidence="12">Belongs to the reelin family.</text>
</comment>
<evidence type="ECO:0000256" key="10">
    <source>
        <dbReference type="ARBA" id="ARBA00022837"/>
    </source>
</evidence>
<evidence type="ECO:0000256" key="15">
    <source>
        <dbReference type="ARBA" id="ARBA00046064"/>
    </source>
</evidence>
<keyword evidence="8" id="KW-0720">Serine protease</keyword>
<dbReference type="PANTHER" id="PTHR11841">
    <property type="entry name" value="REELIN"/>
    <property type="match status" value="1"/>
</dbReference>
<evidence type="ECO:0000256" key="13">
    <source>
        <dbReference type="ARBA" id="ARBA00023900"/>
    </source>
</evidence>
<reference evidence="18 20" key="2">
    <citation type="journal article" date="2013" name="Nature">
        <title>Insights into bilaterian evolution from three spiralian genomes.</title>
        <authorList>
            <person name="Simakov O."/>
            <person name="Marletaz F."/>
            <person name="Cho S.J."/>
            <person name="Edsinger-Gonzales E."/>
            <person name="Havlak P."/>
            <person name="Hellsten U."/>
            <person name="Kuo D.H."/>
            <person name="Larsson T."/>
            <person name="Lv J."/>
            <person name="Arendt D."/>
            <person name="Savage R."/>
            <person name="Osoegawa K."/>
            <person name="de Jong P."/>
            <person name="Grimwood J."/>
            <person name="Chapman J.A."/>
            <person name="Shapiro H."/>
            <person name="Aerts A."/>
            <person name="Otillar R.P."/>
            <person name="Terry A.Y."/>
            <person name="Boore J.L."/>
            <person name="Grigoriev I.V."/>
            <person name="Lindberg D.R."/>
            <person name="Seaver E.C."/>
            <person name="Weisblat D.A."/>
            <person name="Putnam N.H."/>
            <person name="Rokhsar D.S."/>
        </authorList>
    </citation>
    <scope>NUCLEOTIDE SEQUENCE</scope>
</reference>
<comment type="function">
    <text evidence="15">Extracellular matrix serine protease secreted by pioneer neurons that plays a role in layering of neurons in the cerebral cortex and cerebellum by coordinating cell positioning during neurodevelopment. Regulates microtubule function in neurons and neuronal migration. Binding to the extracellular domains of lipoprotein receptors VLDLR and LRP8/APOER2 induces tyrosine phosphorylation of DAB1 and modulation of TAU phosphorylation. Affects migration of sympathetic preganglionic neurons in the spinal cord, where it seems to act as a barrier to neuronal migration. Enzymatic activity is important for the modulation of cell adhesion.</text>
</comment>
<sequence length="1758" mass="200740">MCLNDLHRYLLIICTLMQVVVIGTIQIDAAFFPCQINKLESSKKHDLNVILLFEGDVDFYQPNHHYNASITLSEHIDSLKVIASYGNHHITDRDNDADADKHSSENENNINLCTSVLNVEEPGKEKIKLFFSWKAPDDISDCVQFRRSTKGFQLSNDCDSTNYKSMTCQNNDEVEMVVYFCHLKKNLSTYEKQIELETTFNINLPEELREPKNCVRWVSIPNETNYTGSCWGLDDVLIKSSTSFKNFLFDNFNDIDASNWLFFNQIKLKMLTERSFLHFENNASYIISNDLTLNKSPIGNDDNLLSTGTELVMQVTVEVLLDANFIYDHTESVMSIEYSGDYGAHWNLLHEICFNSPACYLTSHSFSVHLYDRNEIQNQQRHTILLSEALNNTSPVRFRWSVTNRRSGSTVLWNVLKVFYKIPLIYFNVLTSVYVGHCREECWSRSGDCLPNLTCRSCEGGGVEKHCTSSPQPPLHEDFADAPFKLDDEEEIGHLFSYHTGASSSYSCGVLSSGRSMVFNEAGLRMGVMRMFNTTGVKFLRFSLKVCDFYEDEFDDAVNNKSYIHVVAAFVLVEISCDSGVKWKTLKNISLSTGEFIKEKTFTINIEPRRNNPPNDATFEAILTNEKNKLESDSSVYSRNICNTRIWQPADAQLNNQVWALDDVVYATFMHDALLERFHSPDPELAGKGKMIFDKASVGNYCQRNNVYRFQYLSSLETNALHVNSGHIIQFKLAYGCSRITHLISTPSALSVFVVKFSVDNGKTWNILEKGCVAMGDCDNNYKQGSIFHPVEFYYGWKNLVIVIPKHALSPYTRFKFETKSLHQFYQSKMDFHINDHKLDHHLISNGKLWALDDLYIGPSCPDHCNGHGECLFGECNCDAGFQGESCRYITPPPMKMNLNFSTVTNFDSHWQELLGGKIVTAGEGCGVVLAGESLYFYGSLLRRATTRDLCGPSVDFIQFYLKIGGSNNSNCLSQKFKPRLNTENNAKCYERDLQKRGDNKNLLLSYTRNGGATWDLLKEFWVDHFRAARFVHIALPPEAQTGPVQFRFWQPVKYYDYIMDDDDDDDYETRINEKENSYDDVYYDEYDENETGGWNYGDVSDENHDLMYEIDEQWAIDDLIIDSYETSKTKRSTKVTANANGLSLKEFSSIDGDGWMTLTDSMIGYYCSSAHPVIMFNLDFSEKIAMTTELIVQPGDVLQFKINVGCSQSFNPNHPVYLEYSINRGMTWHLVKPPCYQAPGYDDAACTKSELMDASVYYEGGRVGWVTEVVPLDHLMSTSIRTFNFRWLQSNNSRIIKLDKNSYSADRIKSNDTNNYNNNNNNNNYPFTFALSDVYVGPACYKHCFGQGLCSVDGCLCFKDFKGKFCEHFRLTDVRWIDKFDATTSPTNNKTFTYARHKINSKVDNQGTSKSKLSKYWSEVLGASVGLAACYAATGDSGLRSEALNFNNYGTRMARTFPLDVTHKKSIQFLIQIGLTLNVKDCKPPRSYDDRVIFDYSTNNGITWTTMKQLDPHALANRPQTLSFNLARNSKSNRTVFRWWQLLGDPPGNLERAGWSIDDVVLIDDVVITDLMEEDGGNEESYQGDEATHKRAFADDANFNTYLNGNNFNSSRKTQLHHKQHFGFLNDFKGGINYEIWSNLIGGFIGIYCKSGHDVLVFSKNSERRYIETWDFPVSKMTFIQFELVMLCGDFHSTIFNISLDFSVDQGRTWYPVVPSCYATDVYHCTAQQLDGTFNSAMYKNWKRVTIPVPTQAVLDY</sequence>
<evidence type="ECO:0000256" key="16">
    <source>
        <dbReference type="SAM" id="Phobius"/>
    </source>
</evidence>
<accession>T1ESF3</accession>
<dbReference type="Pfam" id="PF21471">
    <property type="entry name" value="Reelin_subrepeat-B"/>
    <property type="match status" value="7"/>
</dbReference>
<reference evidence="20" key="1">
    <citation type="submission" date="2012-12" db="EMBL/GenBank/DDBJ databases">
        <authorList>
            <person name="Hellsten U."/>
            <person name="Grimwood J."/>
            <person name="Chapman J.A."/>
            <person name="Shapiro H."/>
            <person name="Aerts A."/>
            <person name="Otillar R.P."/>
            <person name="Terry A.Y."/>
            <person name="Boore J.L."/>
            <person name="Simakov O."/>
            <person name="Marletaz F."/>
            <person name="Cho S.-J."/>
            <person name="Edsinger-Gonzales E."/>
            <person name="Havlak P."/>
            <person name="Kuo D.-H."/>
            <person name="Larsson T."/>
            <person name="Lv J."/>
            <person name="Arendt D."/>
            <person name="Savage R."/>
            <person name="Osoegawa K."/>
            <person name="de Jong P."/>
            <person name="Lindberg D.R."/>
            <person name="Seaver E.C."/>
            <person name="Weisblat D.A."/>
            <person name="Putnam N.H."/>
            <person name="Grigoriev I.V."/>
            <person name="Rokhsar D.S."/>
        </authorList>
    </citation>
    <scope>NUCLEOTIDE SEQUENCE</scope>
</reference>
<proteinExistence type="inferred from homology"/>
<dbReference type="GO" id="GO:0001764">
    <property type="term" value="P:neuron migration"/>
    <property type="evidence" value="ECO:0007669"/>
    <property type="project" value="InterPro"/>
</dbReference>
<protein>
    <recommendedName>
        <fullName evidence="13">Reelin</fullName>
    </recommendedName>
</protein>
<dbReference type="KEGG" id="hro:HELRODRAFT_162255"/>
<keyword evidence="3" id="KW-0964">Secreted</keyword>
<evidence type="ECO:0000259" key="17">
    <source>
        <dbReference type="PROSITE" id="PS01186"/>
    </source>
</evidence>
<keyword evidence="16" id="KW-0472">Membrane</keyword>
<keyword evidence="6" id="KW-0479">Metal-binding</keyword>
<evidence type="ECO:0000256" key="6">
    <source>
        <dbReference type="ARBA" id="ARBA00022723"/>
    </source>
</evidence>
<dbReference type="InterPro" id="IPR000742">
    <property type="entry name" value="EGF"/>
</dbReference>
<dbReference type="RefSeq" id="XP_009022762.1">
    <property type="nucleotide sequence ID" value="XM_009024514.1"/>
</dbReference>
<dbReference type="EMBL" id="AMQM01001053">
    <property type="status" value="NOT_ANNOTATED_CDS"/>
    <property type="molecule type" value="Genomic_DNA"/>
</dbReference>
<evidence type="ECO:0000256" key="2">
    <source>
        <dbReference type="ARBA" id="ARBA00022473"/>
    </source>
</evidence>
<comment type="subcellular location">
    <subcellularLocation>
        <location evidence="1">Secreted</location>
        <location evidence="1">Extracellular space</location>
        <location evidence="1">Extracellular matrix</location>
    </subcellularLocation>
</comment>
<dbReference type="InterPro" id="IPR049419">
    <property type="entry name" value="Reelin_subrepeat-B"/>
</dbReference>
<dbReference type="Pfam" id="PF23106">
    <property type="entry name" value="EGF_Teneurin"/>
    <property type="match status" value="1"/>
</dbReference>
<evidence type="ECO:0000313" key="18">
    <source>
        <dbReference type="EMBL" id="ESN98795.1"/>
    </source>
</evidence>
<reference evidence="19" key="3">
    <citation type="submission" date="2015-06" db="UniProtKB">
        <authorList>
            <consortium name="EnsemblMetazoa"/>
        </authorList>
    </citation>
    <scope>IDENTIFICATION</scope>
</reference>
<keyword evidence="2" id="KW-0217">Developmental protein</keyword>
<dbReference type="EnsemblMetazoa" id="HelroT162255">
    <property type="protein sequence ID" value="HelroP162255"/>
    <property type="gene ID" value="HelroG162255"/>
</dbReference>
<evidence type="ECO:0000256" key="3">
    <source>
        <dbReference type="ARBA" id="ARBA00022525"/>
    </source>
</evidence>
<keyword evidence="5" id="KW-0645">Protease</keyword>
<dbReference type="PANTHER" id="PTHR11841:SF1">
    <property type="entry name" value="REELIN"/>
    <property type="match status" value="1"/>
</dbReference>
<name>T1ESF3_HELRO</name>
<dbReference type="EMBL" id="KB097143">
    <property type="protein sequence ID" value="ESN98795.1"/>
    <property type="molecule type" value="Genomic_DNA"/>
</dbReference>
<evidence type="ECO:0000256" key="8">
    <source>
        <dbReference type="ARBA" id="ARBA00022825"/>
    </source>
</evidence>
<comment type="subunit">
    <text evidence="14">Oligomer of disulfide-linked homodimers.</text>
</comment>
<dbReference type="InParanoid" id="T1ESF3"/>
<evidence type="ECO:0000256" key="12">
    <source>
        <dbReference type="ARBA" id="ARBA00023773"/>
    </source>
</evidence>
<dbReference type="STRING" id="6412.T1ESF3"/>
<dbReference type="SUPFAM" id="SSF50939">
    <property type="entry name" value="Sialidases"/>
    <property type="match status" value="1"/>
</dbReference>
<dbReference type="HOGENOM" id="CLU_239171_0_0_1"/>
<dbReference type="CTD" id="20199503"/>
<evidence type="ECO:0000256" key="5">
    <source>
        <dbReference type="ARBA" id="ARBA00022670"/>
    </source>
</evidence>
<evidence type="ECO:0000313" key="19">
    <source>
        <dbReference type="EnsemblMetazoa" id="HelroP162255"/>
    </source>
</evidence>